<evidence type="ECO:0000313" key="2">
    <source>
        <dbReference type="EMBL" id="GIY36466.1"/>
    </source>
</evidence>
<comment type="caution">
    <text evidence="2">The sequence shown here is derived from an EMBL/GenBank/DDBJ whole genome shotgun (WGS) entry which is preliminary data.</text>
</comment>
<sequence length="97" mass="11295">MIRKDSTPRERKCSKEDGVGRDENPAPYLINHKCFLKAIRIETEPSSWALCSIFGFMELRLKKQVQLTLSGVVGFDWLDSLSVKTRFFWKILGNIRF</sequence>
<protein>
    <submittedName>
        <fullName evidence="2">Uncharacterized protein</fullName>
    </submittedName>
</protein>
<feature type="region of interest" description="Disordered" evidence="1">
    <location>
        <begin position="1"/>
        <end position="26"/>
    </location>
</feature>
<gene>
    <name evidence="2" type="ORF">CEXT_44321</name>
</gene>
<feature type="compositionally biased region" description="Basic and acidic residues" evidence="1">
    <location>
        <begin position="1"/>
        <end position="24"/>
    </location>
</feature>
<reference evidence="2 3" key="1">
    <citation type="submission" date="2021-06" db="EMBL/GenBank/DDBJ databases">
        <title>Caerostris extrusa draft genome.</title>
        <authorList>
            <person name="Kono N."/>
            <person name="Arakawa K."/>
        </authorList>
    </citation>
    <scope>NUCLEOTIDE SEQUENCE [LARGE SCALE GENOMIC DNA]</scope>
</reference>
<evidence type="ECO:0000313" key="3">
    <source>
        <dbReference type="Proteomes" id="UP001054945"/>
    </source>
</evidence>
<name>A0AAV4ST27_CAEEX</name>
<dbReference type="Proteomes" id="UP001054945">
    <property type="component" value="Unassembled WGS sequence"/>
</dbReference>
<organism evidence="2 3">
    <name type="scientific">Caerostris extrusa</name>
    <name type="common">Bark spider</name>
    <name type="synonym">Caerostris bankana</name>
    <dbReference type="NCBI Taxonomy" id="172846"/>
    <lineage>
        <taxon>Eukaryota</taxon>
        <taxon>Metazoa</taxon>
        <taxon>Ecdysozoa</taxon>
        <taxon>Arthropoda</taxon>
        <taxon>Chelicerata</taxon>
        <taxon>Arachnida</taxon>
        <taxon>Araneae</taxon>
        <taxon>Araneomorphae</taxon>
        <taxon>Entelegynae</taxon>
        <taxon>Araneoidea</taxon>
        <taxon>Araneidae</taxon>
        <taxon>Caerostris</taxon>
    </lineage>
</organism>
<keyword evidence="3" id="KW-1185">Reference proteome</keyword>
<evidence type="ECO:0000256" key="1">
    <source>
        <dbReference type="SAM" id="MobiDB-lite"/>
    </source>
</evidence>
<accession>A0AAV4ST27</accession>
<proteinExistence type="predicted"/>
<dbReference type="EMBL" id="BPLR01010052">
    <property type="protein sequence ID" value="GIY36466.1"/>
    <property type="molecule type" value="Genomic_DNA"/>
</dbReference>
<dbReference type="AlphaFoldDB" id="A0AAV4ST27"/>